<protein>
    <submittedName>
        <fullName evidence="2">Uncharacterized protein</fullName>
    </submittedName>
</protein>
<reference evidence="2" key="1">
    <citation type="submission" date="2019-08" db="EMBL/GenBank/DDBJ databases">
        <authorList>
            <person name="Kucharzyk K."/>
            <person name="Murdoch R.W."/>
            <person name="Higgins S."/>
            <person name="Loffler F."/>
        </authorList>
    </citation>
    <scope>NUCLEOTIDE SEQUENCE</scope>
</reference>
<evidence type="ECO:0000313" key="2">
    <source>
        <dbReference type="EMBL" id="MPM13013.1"/>
    </source>
</evidence>
<evidence type="ECO:0000256" key="1">
    <source>
        <dbReference type="SAM" id="MobiDB-lite"/>
    </source>
</evidence>
<dbReference type="AlphaFoldDB" id="A0A644XFS8"/>
<dbReference type="EMBL" id="VSSQ01002054">
    <property type="protein sequence ID" value="MPM13013.1"/>
    <property type="molecule type" value="Genomic_DNA"/>
</dbReference>
<feature type="compositionally biased region" description="Basic and acidic residues" evidence="1">
    <location>
        <begin position="1"/>
        <end position="11"/>
    </location>
</feature>
<sequence length="40" mass="4222">MPPDAPLHERVIPPSESVGLTEQEVGAPQAVVRSAELNTV</sequence>
<name>A0A644XFS8_9ZZZZ</name>
<proteinExistence type="predicted"/>
<feature type="region of interest" description="Disordered" evidence="1">
    <location>
        <begin position="1"/>
        <end position="26"/>
    </location>
</feature>
<comment type="caution">
    <text evidence="2">The sequence shown here is derived from an EMBL/GenBank/DDBJ whole genome shotgun (WGS) entry which is preliminary data.</text>
</comment>
<organism evidence="2">
    <name type="scientific">bioreactor metagenome</name>
    <dbReference type="NCBI Taxonomy" id="1076179"/>
    <lineage>
        <taxon>unclassified sequences</taxon>
        <taxon>metagenomes</taxon>
        <taxon>ecological metagenomes</taxon>
    </lineage>
</organism>
<gene>
    <name evidence="2" type="ORF">SDC9_59368</name>
</gene>
<accession>A0A644XFS8</accession>